<name>A0A6G8AQ32_9ENTE</name>
<accession>A0A6G8AQ32</accession>
<evidence type="ECO:0000313" key="3">
    <source>
        <dbReference type="Proteomes" id="UP000501747"/>
    </source>
</evidence>
<organism evidence="2 3">
    <name type="scientific">Vagococcus hydrophili</name>
    <dbReference type="NCBI Taxonomy" id="2714947"/>
    <lineage>
        <taxon>Bacteria</taxon>
        <taxon>Bacillati</taxon>
        <taxon>Bacillota</taxon>
        <taxon>Bacilli</taxon>
        <taxon>Lactobacillales</taxon>
        <taxon>Enterococcaceae</taxon>
        <taxon>Vagococcus</taxon>
    </lineage>
</organism>
<sequence>MNNVINMPNTKPVTFGGLNLQLRLDGRSILSIEKRLDKSLMGLFIGGNGGFKLPPTNELLIVIQGANKTSGVTDERIVEAFEKHLDEGKSVLEIQEIVQELLEDSGFFGKKKEVTPTDGESVDEVNLESTPLEQEESSLL</sequence>
<gene>
    <name evidence="2" type="ORF">G7082_00050</name>
</gene>
<keyword evidence="3" id="KW-1185">Reference proteome</keyword>
<dbReference type="Proteomes" id="UP000501747">
    <property type="component" value="Chromosome"/>
</dbReference>
<dbReference type="EMBL" id="CP049887">
    <property type="protein sequence ID" value="QIL47033.1"/>
    <property type="molecule type" value="Genomic_DNA"/>
</dbReference>
<dbReference type="KEGG" id="vhy:G7082_00050"/>
<proteinExistence type="predicted"/>
<reference evidence="2 3" key="1">
    <citation type="submission" date="2020-03" db="EMBL/GenBank/DDBJ databases">
        <title>Vagococcus sp. nov., isolated from beetles.</title>
        <authorList>
            <person name="Hyun D.-W."/>
            <person name="Bae J.-W."/>
        </authorList>
    </citation>
    <scope>NUCLEOTIDE SEQUENCE [LARGE SCALE GENOMIC DNA]</scope>
    <source>
        <strain evidence="2 3">HDW17B</strain>
    </source>
</reference>
<dbReference type="Pfam" id="PF19591">
    <property type="entry name" value="DUF6096"/>
    <property type="match status" value="1"/>
</dbReference>
<evidence type="ECO:0000313" key="2">
    <source>
        <dbReference type="EMBL" id="QIL47033.1"/>
    </source>
</evidence>
<feature type="region of interest" description="Disordered" evidence="1">
    <location>
        <begin position="109"/>
        <end position="140"/>
    </location>
</feature>
<dbReference type="InterPro" id="IPR046078">
    <property type="entry name" value="DUF6096"/>
</dbReference>
<protein>
    <submittedName>
        <fullName evidence="2">Uncharacterized protein</fullName>
    </submittedName>
</protein>
<evidence type="ECO:0000256" key="1">
    <source>
        <dbReference type="SAM" id="MobiDB-lite"/>
    </source>
</evidence>
<dbReference type="RefSeq" id="WP_166033145.1">
    <property type="nucleotide sequence ID" value="NZ_CP049887.1"/>
</dbReference>
<dbReference type="AlphaFoldDB" id="A0A6G8AQ32"/>